<evidence type="ECO:0000313" key="2">
    <source>
        <dbReference type="Proteomes" id="UP001232148"/>
    </source>
</evidence>
<dbReference type="EMBL" id="MU843207">
    <property type="protein sequence ID" value="KAK2020604.1"/>
    <property type="molecule type" value="Genomic_DNA"/>
</dbReference>
<reference evidence="1" key="1">
    <citation type="submission" date="2021-06" db="EMBL/GenBank/DDBJ databases">
        <title>Comparative genomics, transcriptomics and evolutionary studies reveal genomic signatures of adaptation to plant cell wall in hemibiotrophic fungi.</title>
        <authorList>
            <consortium name="DOE Joint Genome Institute"/>
            <person name="Baroncelli R."/>
            <person name="Diaz J.F."/>
            <person name="Benocci T."/>
            <person name="Peng M."/>
            <person name="Battaglia E."/>
            <person name="Haridas S."/>
            <person name="Andreopoulos W."/>
            <person name="Labutti K."/>
            <person name="Pangilinan J."/>
            <person name="Floch G.L."/>
            <person name="Makela M.R."/>
            <person name="Henrissat B."/>
            <person name="Grigoriev I.V."/>
            <person name="Crouch J.A."/>
            <person name="De Vries R.P."/>
            <person name="Sukno S.A."/>
            <person name="Thon M.R."/>
        </authorList>
    </citation>
    <scope>NUCLEOTIDE SEQUENCE</scope>
    <source>
        <strain evidence="1">MAFF235873</strain>
    </source>
</reference>
<comment type="caution">
    <text evidence="1">The sequence shown here is derived from an EMBL/GenBank/DDBJ whole genome shotgun (WGS) entry which is preliminary data.</text>
</comment>
<keyword evidence="2" id="KW-1185">Reference proteome</keyword>
<protein>
    <submittedName>
        <fullName evidence="1">Uncharacterized protein</fullName>
    </submittedName>
</protein>
<evidence type="ECO:0000313" key="1">
    <source>
        <dbReference type="EMBL" id="KAK2020604.1"/>
    </source>
</evidence>
<organism evidence="1 2">
    <name type="scientific">Colletotrichum zoysiae</name>
    <dbReference type="NCBI Taxonomy" id="1216348"/>
    <lineage>
        <taxon>Eukaryota</taxon>
        <taxon>Fungi</taxon>
        <taxon>Dikarya</taxon>
        <taxon>Ascomycota</taxon>
        <taxon>Pezizomycotina</taxon>
        <taxon>Sordariomycetes</taxon>
        <taxon>Hypocreomycetidae</taxon>
        <taxon>Glomerellales</taxon>
        <taxon>Glomerellaceae</taxon>
        <taxon>Colletotrichum</taxon>
        <taxon>Colletotrichum graminicola species complex</taxon>
    </lineage>
</organism>
<proteinExistence type="predicted"/>
<gene>
    <name evidence="1" type="ORF">LX32DRAFT_658963</name>
</gene>
<accession>A0AAD9H341</accession>
<name>A0AAD9H341_9PEZI</name>
<dbReference type="Proteomes" id="UP001232148">
    <property type="component" value="Unassembled WGS sequence"/>
</dbReference>
<dbReference type="AlphaFoldDB" id="A0AAD9H341"/>
<sequence>MVKGLCSLSWIGTCCNIRAMFAGRPTPTRRMWEYQVERRQRNVRVDESEESHLQWCKWMAVSDAMGAKAILSGQVRGKTGAKAQGGLFGNPAFSNPAILGNPGLHTQKFDNFIQLINIRLCNARPGGASTGVMEILVHCTYAAR</sequence>